<dbReference type="GO" id="GO:0016887">
    <property type="term" value="F:ATP hydrolysis activity"/>
    <property type="evidence" value="ECO:0007669"/>
    <property type="project" value="InterPro"/>
</dbReference>
<dbReference type="PROSITE" id="PS50893">
    <property type="entry name" value="ABC_TRANSPORTER_2"/>
    <property type="match status" value="1"/>
</dbReference>
<evidence type="ECO:0000256" key="1">
    <source>
        <dbReference type="ARBA" id="ARBA00004141"/>
    </source>
</evidence>
<dbReference type="GO" id="GO:0016020">
    <property type="term" value="C:membrane"/>
    <property type="evidence" value="ECO:0007669"/>
    <property type="project" value="UniProtKB-SubCell"/>
</dbReference>
<sequence length="253" mass="28200">VYFGYKSYQGVLENISFTVKSGEMIGLVGHSGSGKSTMINLLLRFYDPDSGQILIDGVDLREIPQHYLRSRIGVVLQETFLFSGSIFENVIYSKPDATREEVIRACKLANAHDFIMKFPDGYDTRIGQNGQTLSGGEKQRIAIARAVIHDPKILILDEATASLDTESEKLVQEALRRLVQNRTTIAIAHRLSTLKFADRLIVLDHGRIAESGTHDELLRAKGIYYGLVLAQLNMTRLVGQEEISEEEYLGAGK</sequence>
<dbReference type="EMBL" id="DVMM01000090">
    <property type="protein sequence ID" value="HIU29534.1"/>
    <property type="molecule type" value="Genomic_DNA"/>
</dbReference>
<evidence type="ECO:0000256" key="2">
    <source>
        <dbReference type="ARBA" id="ARBA00022692"/>
    </source>
</evidence>
<evidence type="ECO:0000256" key="5">
    <source>
        <dbReference type="ARBA" id="ARBA00022989"/>
    </source>
</evidence>
<reference evidence="8" key="1">
    <citation type="submission" date="2020-10" db="EMBL/GenBank/DDBJ databases">
        <authorList>
            <person name="Gilroy R."/>
        </authorList>
    </citation>
    <scope>NUCLEOTIDE SEQUENCE</scope>
    <source>
        <strain evidence="8">CHK195-4489</strain>
    </source>
</reference>
<keyword evidence="6" id="KW-0472">Membrane</keyword>
<dbReference type="Pfam" id="PF00005">
    <property type="entry name" value="ABC_tran"/>
    <property type="match status" value="1"/>
</dbReference>
<dbReference type="PANTHER" id="PTHR24221">
    <property type="entry name" value="ATP-BINDING CASSETTE SUB-FAMILY B"/>
    <property type="match status" value="1"/>
</dbReference>
<keyword evidence="5" id="KW-1133">Transmembrane helix</keyword>
<evidence type="ECO:0000256" key="3">
    <source>
        <dbReference type="ARBA" id="ARBA00022741"/>
    </source>
</evidence>
<evidence type="ECO:0000256" key="4">
    <source>
        <dbReference type="ARBA" id="ARBA00022840"/>
    </source>
</evidence>
<dbReference type="InterPro" id="IPR017871">
    <property type="entry name" value="ABC_transporter-like_CS"/>
</dbReference>
<protein>
    <submittedName>
        <fullName evidence="8">ATP-binding cassette domain-containing protein</fullName>
    </submittedName>
</protein>
<evidence type="ECO:0000256" key="6">
    <source>
        <dbReference type="ARBA" id="ARBA00023136"/>
    </source>
</evidence>
<feature type="domain" description="ABC transporter" evidence="7">
    <location>
        <begin position="1"/>
        <end position="230"/>
    </location>
</feature>
<dbReference type="InterPro" id="IPR003593">
    <property type="entry name" value="AAA+_ATPase"/>
</dbReference>
<dbReference type="InterPro" id="IPR003439">
    <property type="entry name" value="ABC_transporter-like_ATP-bd"/>
</dbReference>
<feature type="non-terminal residue" evidence="8">
    <location>
        <position position="1"/>
    </location>
</feature>
<dbReference type="SMART" id="SM00382">
    <property type="entry name" value="AAA"/>
    <property type="match status" value="1"/>
</dbReference>
<keyword evidence="4 8" id="KW-0067">ATP-binding</keyword>
<dbReference type="PROSITE" id="PS00211">
    <property type="entry name" value="ABC_TRANSPORTER_1"/>
    <property type="match status" value="1"/>
</dbReference>
<dbReference type="AlphaFoldDB" id="A0A9D1I7R4"/>
<comment type="subcellular location">
    <subcellularLocation>
        <location evidence="1">Membrane</location>
        <topology evidence="1">Multi-pass membrane protein</topology>
    </subcellularLocation>
</comment>
<gene>
    <name evidence="8" type="ORF">IAD50_04460</name>
</gene>
<dbReference type="PANTHER" id="PTHR24221:SF654">
    <property type="entry name" value="ATP-BINDING CASSETTE SUB-FAMILY B MEMBER 6"/>
    <property type="match status" value="1"/>
</dbReference>
<proteinExistence type="predicted"/>
<comment type="caution">
    <text evidence="8">The sequence shown here is derived from an EMBL/GenBank/DDBJ whole genome shotgun (WGS) entry which is preliminary data.</text>
</comment>
<dbReference type="GO" id="GO:0042626">
    <property type="term" value="F:ATPase-coupled transmembrane transporter activity"/>
    <property type="evidence" value="ECO:0007669"/>
    <property type="project" value="TreeGrafter"/>
</dbReference>
<keyword evidence="3" id="KW-0547">Nucleotide-binding</keyword>
<reference evidence="8" key="2">
    <citation type="journal article" date="2021" name="PeerJ">
        <title>Extensive microbial diversity within the chicken gut microbiome revealed by metagenomics and culture.</title>
        <authorList>
            <person name="Gilroy R."/>
            <person name="Ravi A."/>
            <person name="Getino M."/>
            <person name="Pursley I."/>
            <person name="Horton D.L."/>
            <person name="Alikhan N.F."/>
            <person name="Baker D."/>
            <person name="Gharbi K."/>
            <person name="Hall N."/>
            <person name="Watson M."/>
            <person name="Adriaenssens E.M."/>
            <person name="Foster-Nyarko E."/>
            <person name="Jarju S."/>
            <person name="Secka A."/>
            <person name="Antonio M."/>
            <person name="Oren A."/>
            <person name="Chaudhuri R.R."/>
            <person name="La Ragione R."/>
            <person name="Hildebrand F."/>
            <person name="Pallen M.J."/>
        </authorList>
    </citation>
    <scope>NUCLEOTIDE SEQUENCE</scope>
    <source>
        <strain evidence="8">CHK195-4489</strain>
    </source>
</reference>
<accession>A0A9D1I7R4</accession>
<evidence type="ECO:0000259" key="7">
    <source>
        <dbReference type="PROSITE" id="PS50893"/>
    </source>
</evidence>
<dbReference type="SUPFAM" id="SSF52540">
    <property type="entry name" value="P-loop containing nucleoside triphosphate hydrolases"/>
    <property type="match status" value="1"/>
</dbReference>
<evidence type="ECO:0000313" key="8">
    <source>
        <dbReference type="EMBL" id="HIU29534.1"/>
    </source>
</evidence>
<evidence type="ECO:0000313" key="9">
    <source>
        <dbReference type="Proteomes" id="UP000824089"/>
    </source>
</evidence>
<dbReference type="Gene3D" id="3.40.50.300">
    <property type="entry name" value="P-loop containing nucleotide triphosphate hydrolases"/>
    <property type="match status" value="1"/>
</dbReference>
<dbReference type="InterPro" id="IPR027417">
    <property type="entry name" value="P-loop_NTPase"/>
</dbReference>
<keyword evidence="2" id="KW-0812">Transmembrane</keyword>
<name>A0A9D1I7R4_9CLOT</name>
<dbReference type="CDD" id="cd03249">
    <property type="entry name" value="ABC_MTABC3_MDL1_MDL2"/>
    <property type="match status" value="1"/>
</dbReference>
<dbReference type="GO" id="GO:0005524">
    <property type="term" value="F:ATP binding"/>
    <property type="evidence" value="ECO:0007669"/>
    <property type="project" value="UniProtKB-KW"/>
</dbReference>
<dbReference type="InterPro" id="IPR039421">
    <property type="entry name" value="Type_1_exporter"/>
</dbReference>
<dbReference type="Proteomes" id="UP000824089">
    <property type="component" value="Unassembled WGS sequence"/>
</dbReference>
<organism evidence="8 9">
    <name type="scientific">Candidatus Egerieisoma faecipullorum</name>
    <dbReference type="NCBI Taxonomy" id="2840963"/>
    <lineage>
        <taxon>Bacteria</taxon>
        <taxon>Bacillati</taxon>
        <taxon>Bacillota</taxon>
        <taxon>Clostridia</taxon>
        <taxon>Eubacteriales</taxon>
        <taxon>Clostridiaceae</taxon>
        <taxon>Clostridiaceae incertae sedis</taxon>
        <taxon>Candidatus Egerieisoma</taxon>
    </lineage>
</organism>
<dbReference type="FunFam" id="3.40.50.300:FF:000218">
    <property type="entry name" value="Multidrug ABC transporter ATP-binding protein"/>
    <property type="match status" value="1"/>
</dbReference>